<dbReference type="Proteomes" id="UP000536640">
    <property type="component" value="Unassembled WGS sequence"/>
</dbReference>
<sequence length="105" mass="11783">MAQFDVYQNPSKNTRNAFPYLLDIQNPVISDIATRIVIPLGRLQSFNNKSMHNLTPEIEYNGEKYLLLTPQIASIPSKILKAPIGSLNHFRNEIIAAIDFAITGI</sequence>
<evidence type="ECO:0000256" key="7">
    <source>
        <dbReference type="ARBA" id="ARBA00033135"/>
    </source>
</evidence>
<accession>A0A840R2Q4</accession>
<dbReference type="GO" id="GO:0006276">
    <property type="term" value="P:plasmid maintenance"/>
    <property type="evidence" value="ECO:0007669"/>
    <property type="project" value="InterPro"/>
</dbReference>
<dbReference type="AlphaFoldDB" id="A0A840R2Q4"/>
<proteinExistence type="inferred from homology"/>
<name>A0A840R2Q4_9GAMM</name>
<evidence type="ECO:0000256" key="2">
    <source>
        <dbReference type="ARBA" id="ARBA00015075"/>
    </source>
</evidence>
<evidence type="ECO:0000256" key="1">
    <source>
        <dbReference type="ARBA" id="ARBA00005230"/>
    </source>
</evidence>
<reference evidence="8 9" key="1">
    <citation type="submission" date="2020-08" db="EMBL/GenBank/DDBJ databases">
        <title>Genomic Encyclopedia of Type Strains, Phase IV (KMG-IV): sequencing the most valuable type-strain genomes for metagenomic binning, comparative biology and taxonomic classification.</title>
        <authorList>
            <person name="Goeker M."/>
        </authorList>
    </citation>
    <scope>NUCLEOTIDE SEQUENCE [LARGE SCALE GENOMIC DNA]</scope>
    <source>
        <strain evidence="8 9">DSM 25701</strain>
    </source>
</reference>
<keyword evidence="5" id="KW-0804">Transcription</keyword>
<dbReference type="InterPro" id="IPR011067">
    <property type="entry name" value="Plasmid_toxin/cell-grow_inhib"/>
</dbReference>
<dbReference type="EMBL" id="JACHHW010000003">
    <property type="protein sequence ID" value="MBB5186918.1"/>
    <property type="molecule type" value="Genomic_DNA"/>
</dbReference>
<evidence type="ECO:0000256" key="3">
    <source>
        <dbReference type="ARBA" id="ARBA00022491"/>
    </source>
</evidence>
<evidence type="ECO:0000256" key="6">
    <source>
        <dbReference type="ARBA" id="ARBA00029628"/>
    </source>
</evidence>
<keyword evidence="3" id="KW-0678">Repressor</keyword>
<keyword evidence="9" id="KW-1185">Reference proteome</keyword>
<dbReference type="Pfam" id="PF01845">
    <property type="entry name" value="CcdB"/>
    <property type="match status" value="1"/>
</dbReference>
<comment type="similarity">
    <text evidence="1">Belongs to the CcdB toxin family.</text>
</comment>
<dbReference type="RefSeq" id="WP_184461671.1">
    <property type="nucleotide sequence ID" value="NZ_JACHHW010000003.1"/>
</dbReference>
<evidence type="ECO:0000313" key="8">
    <source>
        <dbReference type="EMBL" id="MBB5186918.1"/>
    </source>
</evidence>
<comment type="caution">
    <text evidence="8">The sequence shown here is derived from an EMBL/GenBank/DDBJ whole genome shotgun (WGS) entry which is preliminary data.</text>
</comment>
<dbReference type="Gene3D" id="2.30.30.110">
    <property type="match status" value="1"/>
</dbReference>
<evidence type="ECO:0000256" key="4">
    <source>
        <dbReference type="ARBA" id="ARBA00023015"/>
    </source>
</evidence>
<dbReference type="GO" id="GO:0008657">
    <property type="term" value="F:DNA topoisomerase type II (double strand cut, ATP-hydrolyzing) inhibitor activity"/>
    <property type="evidence" value="ECO:0007669"/>
    <property type="project" value="InterPro"/>
</dbReference>
<dbReference type="SUPFAM" id="SSF50118">
    <property type="entry name" value="Cell growth inhibitor/plasmid maintenance toxic component"/>
    <property type="match status" value="1"/>
</dbReference>
<evidence type="ECO:0000256" key="5">
    <source>
        <dbReference type="ARBA" id="ARBA00023163"/>
    </source>
</evidence>
<evidence type="ECO:0000313" key="9">
    <source>
        <dbReference type="Proteomes" id="UP000536640"/>
    </source>
</evidence>
<protein>
    <recommendedName>
        <fullName evidence="2">Toxin CcdB</fullName>
    </recommendedName>
    <alternativeName>
        <fullName evidence="7">Cytotoxic protein CcdB</fullName>
    </alternativeName>
    <alternativeName>
        <fullName evidence="6">Protein LetD</fullName>
    </alternativeName>
</protein>
<organism evidence="8 9">
    <name type="scientific">Zhongshania antarctica</name>
    <dbReference type="NCBI Taxonomy" id="641702"/>
    <lineage>
        <taxon>Bacteria</taxon>
        <taxon>Pseudomonadati</taxon>
        <taxon>Pseudomonadota</taxon>
        <taxon>Gammaproteobacteria</taxon>
        <taxon>Cellvibrionales</taxon>
        <taxon>Spongiibacteraceae</taxon>
        <taxon>Zhongshania</taxon>
    </lineage>
</organism>
<keyword evidence="4" id="KW-0805">Transcription regulation</keyword>
<dbReference type="InterPro" id="IPR002712">
    <property type="entry name" value="CcdB"/>
</dbReference>
<gene>
    <name evidence="8" type="ORF">HNQ57_001181</name>
</gene>